<dbReference type="Pfam" id="PF10069">
    <property type="entry name" value="DICT"/>
    <property type="match status" value="1"/>
</dbReference>
<organism evidence="2 3">
    <name type="scientific">Halobacterium litoreum</name>
    <dbReference type="NCBI Taxonomy" id="2039234"/>
    <lineage>
        <taxon>Archaea</taxon>
        <taxon>Methanobacteriati</taxon>
        <taxon>Methanobacteriota</taxon>
        <taxon>Stenosarchaea group</taxon>
        <taxon>Halobacteria</taxon>
        <taxon>Halobacteriales</taxon>
        <taxon>Halobacteriaceae</taxon>
        <taxon>Halobacterium</taxon>
    </lineage>
</organism>
<protein>
    <submittedName>
        <fullName evidence="2">DICT sensory domain-containing protein</fullName>
    </submittedName>
</protein>
<comment type="caution">
    <text evidence="2">The sequence shown here is derived from an EMBL/GenBank/DDBJ whole genome shotgun (WGS) entry which is preliminary data.</text>
</comment>
<dbReference type="InterPro" id="IPR016954">
    <property type="entry name" value="Uncharacterised_Vng0742h"/>
</dbReference>
<keyword evidence="3" id="KW-1185">Reference proteome</keyword>
<accession>A0ABD5NFH2</accession>
<gene>
    <name evidence="2" type="ORF">ACFOKC_09550</name>
</gene>
<proteinExistence type="predicted"/>
<evidence type="ECO:0000313" key="3">
    <source>
        <dbReference type="Proteomes" id="UP001595660"/>
    </source>
</evidence>
<evidence type="ECO:0000313" key="2">
    <source>
        <dbReference type="EMBL" id="MFC3477972.1"/>
    </source>
</evidence>
<dbReference type="GeneID" id="69119035"/>
<dbReference type="InterPro" id="IPR019278">
    <property type="entry name" value="DICT_dom"/>
</dbReference>
<evidence type="ECO:0000259" key="1">
    <source>
        <dbReference type="Pfam" id="PF10069"/>
    </source>
</evidence>
<sequence>MTLADVVDAASRRRKSLVHFAPEPGAFAAQFDARNVDVDFRRLPEGGPDPFVAVYEAGEFVAAVTVADLRAFLEPPSARAFDRDALPPAHRALFDLFDDTVFASLTRRQLLATAREIEDRAWRTGRGELHAGFQSLAAFEAQRPVYRRLAAGTRLDVHVYVVPSADTDALDESPVTVHASPSSAVGRYWFVVFDGGGTDQQSALVAEQRGENDYYGAWTYEPEFVDAALAAVRGLA</sequence>
<dbReference type="EMBL" id="JBHRWN010000002">
    <property type="protein sequence ID" value="MFC3477972.1"/>
    <property type="molecule type" value="Genomic_DNA"/>
</dbReference>
<name>A0ABD5NFH2_9EURY</name>
<dbReference type="RefSeq" id="WP_232570910.1">
    <property type="nucleotide sequence ID" value="NZ_CP089466.1"/>
</dbReference>
<dbReference type="Proteomes" id="UP001595660">
    <property type="component" value="Unassembled WGS sequence"/>
</dbReference>
<feature type="domain" description="DICT" evidence="1">
    <location>
        <begin position="104"/>
        <end position="208"/>
    </location>
</feature>
<reference evidence="2 3" key="1">
    <citation type="journal article" date="2019" name="Int. J. Syst. Evol. Microbiol.">
        <title>The Global Catalogue of Microorganisms (GCM) 10K type strain sequencing project: providing services to taxonomists for standard genome sequencing and annotation.</title>
        <authorList>
            <consortium name="The Broad Institute Genomics Platform"/>
            <consortium name="The Broad Institute Genome Sequencing Center for Infectious Disease"/>
            <person name="Wu L."/>
            <person name="Ma J."/>
        </authorList>
    </citation>
    <scope>NUCLEOTIDE SEQUENCE [LARGE SCALE GENOMIC DNA]</scope>
    <source>
        <strain evidence="2 3">CGMCC 1.12562</strain>
    </source>
</reference>
<dbReference type="PIRSF" id="PIRSF030471">
    <property type="entry name" value="STR_Vng0742h_prd"/>
    <property type="match status" value="1"/>
</dbReference>
<dbReference type="AlphaFoldDB" id="A0ABD5NFH2"/>